<evidence type="ECO:0000256" key="7">
    <source>
        <dbReference type="ARBA" id="ARBA00022692"/>
    </source>
</evidence>
<dbReference type="PROSITE" id="PS50109">
    <property type="entry name" value="HIS_KIN"/>
    <property type="match status" value="1"/>
</dbReference>
<dbReference type="SUPFAM" id="SSF55874">
    <property type="entry name" value="ATPase domain of HSP90 chaperone/DNA topoisomerase II/histidine kinase"/>
    <property type="match status" value="1"/>
</dbReference>
<proteinExistence type="predicted"/>
<name>A0ABW0KIY0_9BACL</name>
<keyword evidence="6" id="KW-0808">Transferase</keyword>
<dbReference type="Pfam" id="PF02518">
    <property type="entry name" value="HATPase_c"/>
    <property type="match status" value="1"/>
</dbReference>
<dbReference type="PRINTS" id="PR00344">
    <property type="entry name" value="BCTRLSENSOR"/>
</dbReference>
<protein>
    <recommendedName>
        <fullName evidence="3">histidine kinase</fullName>
        <ecNumber evidence="3">2.7.13.3</ecNumber>
    </recommendedName>
</protein>
<keyword evidence="9" id="KW-0418">Kinase</keyword>
<dbReference type="CDD" id="cd00082">
    <property type="entry name" value="HisKA"/>
    <property type="match status" value="1"/>
</dbReference>
<feature type="transmembrane region" description="Helical" evidence="14">
    <location>
        <begin position="70"/>
        <end position="95"/>
    </location>
</feature>
<accession>A0ABW0KIY0</accession>
<evidence type="ECO:0000256" key="11">
    <source>
        <dbReference type="ARBA" id="ARBA00022989"/>
    </source>
</evidence>
<organism evidence="16 17">
    <name type="scientific">Paenibacillus aestuarii</name>
    <dbReference type="NCBI Taxonomy" id="516965"/>
    <lineage>
        <taxon>Bacteria</taxon>
        <taxon>Bacillati</taxon>
        <taxon>Bacillota</taxon>
        <taxon>Bacilli</taxon>
        <taxon>Bacillales</taxon>
        <taxon>Paenibacillaceae</taxon>
        <taxon>Paenibacillus</taxon>
    </lineage>
</organism>
<dbReference type="EC" id="2.7.13.3" evidence="3"/>
<dbReference type="InterPro" id="IPR003661">
    <property type="entry name" value="HisK_dim/P_dom"/>
</dbReference>
<feature type="domain" description="Histidine kinase" evidence="15">
    <location>
        <begin position="211"/>
        <end position="417"/>
    </location>
</feature>
<keyword evidence="8" id="KW-0547">Nucleotide-binding</keyword>
<evidence type="ECO:0000256" key="12">
    <source>
        <dbReference type="ARBA" id="ARBA00023012"/>
    </source>
</evidence>
<feature type="transmembrane region" description="Helical" evidence="14">
    <location>
        <begin position="37"/>
        <end position="58"/>
    </location>
</feature>
<keyword evidence="13 14" id="KW-0472">Membrane</keyword>
<evidence type="ECO:0000256" key="4">
    <source>
        <dbReference type="ARBA" id="ARBA00022475"/>
    </source>
</evidence>
<comment type="caution">
    <text evidence="16">The sequence shown here is derived from an EMBL/GenBank/DDBJ whole genome shotgun (WGS) entry which is preliminary data.</text>
</comment>
<evidence type="ECO:0000256" key="5">
    <source>
        <dbReference type="ARBA" id="ARBA00022553"/>
    </source>
</evidence>
<dbReference type="SMART" id="SM00387">
    <property type="entry name" value="HATPase_c"/>
    <property type="match status" value="1"/>
</dbReference>
<dbReference type="InterPro" id="IPR036890">
    <property type="entry name" value="HATPase_C_sf"/>
</dbReference>
<dbReference type="SMART" id="SM00388">
    <property type="entry name" value="HisKA"/>
    <property type="match status" value="1"/>
</dbReference>
<dbReference type="Pfam" id="PF00512">
    <property type="entry name" value="HisKA"/>
    <property type="match status" value="1"/>
</dbReference>
<gene>
    <name evidence="16" type="ORF">ACFPOG_32060</name>
</gene>
<dbReference type="GO" id="GO:0005524">
    <property type="term" value="F:ATP binding"/>
    <property type="evidence" value="ECO:0007669"/>
    <property type="project" value="UniProtKB-KW"/>
</dbReference>
<evidence type="ECO:0000256" key="10">
    <source>
        <dbReference type="ARBA" id="ARBA00022840"/>
    </source>
</evidence>
<dbReference type="InterPro" id="IPR036097">
    <property type="entry name" value="HisK_dim/P_sf"/>
</dbReference>
<dbReference type="Gene3D" id="3.30.565.10">
    <property type="entry name" value="Histidine kinase-like ATPase, C-terminal domain"/>
    <property type="match status" value="1"/>
</dbReference>
<evidence type="ECO:0000256" key="1">
    <source>
        <dbReference type="ARBA" id="ARBA00000085"/>
    </source>
</evidence>
<dbReference type="Gene3D" id="1.10.287.130">
    <property type="match status" value="1"/>
</dbReference>
<dbReference type="PANTHER" id="PTHR43065:SF46">
    <property type="entry name" value="C4-DICARBOXYLATE TRANSPORT SENSOR PROTEIN DCTB"/>
    <property type="match status" value="1"/>
</dbReference>
<evidence type="ECO:0000256" key="9">
    <source>
        <dbReference type="ARBA" id="ARBA00022777"/>
    </source>
</evidence>
<evidence type="ECO:0000256" key="14">
    <source>
        <dbReference type="SAM" id="Phobius"/>
    </source>
</evidence>
<dbReference type="InterPro" id="IPR005467">
    <property type="entry name" value="His_kinase_dom"/>
</dbReference>
<dbReference type="InterPro" id="IPR004358">
    <property type="entry name" value="Sig_transdc_His_kin-like_C"/>
</dbReference>
<comment type="catalytic activity">
    <reaction evidence="1">
        <text>ATP + protein L-histidine = ADP + protein N-phospho-L-histidine.</text>
        <dbReference type="EC" id="2.7.13.3"/>
    </reaction>
</comment>
<evidence type="ECO:0000259" key="15">
    <source>
        <dbReference type="PROSITE" id="PS50109"/>
    </source>
</evidence>
<dbReference type="PANTHER" id="PTHR43065">
    <property type="entry name" value="SENSOR HISTIDINE KINASE"/>
    <property type="match status" value="1"/>
</dbReference>
<evidence type="ECO:0000313" key="17">
    <source>
        <dbReference type="Proteomes" id="UP001596044"/>
    </source>
</evidence>
<keyword evidence="4" id="KW-1003">Cell membrane</keyword>
<keyword evidence="12" id="KW-0902">Two-component regulatory system</keyword>
<evidence type="ECO:0000256" key="13">
    <source>
        <dbReference type="ARBA" id="ARBA00023136"/>
    </source>
</evidence>
<dbReference type="Pfam" id="PF07694">
    <property type="entry name" value="5TM-5TMR_LYT"/>
    <property type="match status" value="1"/>
</dbReference>
<dbReference type="SUPFAM" id="SSF47384">
    <property type="entry name" value="Homodimeric domain of signal transducing histidine kinase"/>
    <property type="match status" value="1"/>
</dbReference>
<evidence type="ECO:0000256" key="2">
    <source>
        <dbReference type="ARBA" id="ARBA00004651"/>
    </source>
</evidence>
<dbReference type="InterPro" id="IPR011620">
    <property type="entry name" value="Sig_transdc_His_kinase_LytS_TM"/>
</dbReference>
<keyword evidence="11 14" id="KW-1133">Transmembrane helix</keyword>
<feature type="transmembrane region" description="Helical" evidence="14">
    <location>
        <begin position="160"/>
        <end position="181"/>
    </location>
</feature>
<dbReference type="EMBL" id="JBHSMJ010000065">
    <property type="protein sequence ID" value="MFC5452846.1"/>
    <property type="molecule type" value="Genomic_DNA"/>
</dbReference>
<evidence type="ECO:0000256" key="3">
    <source>
        <dbReference type="ARBA" id="ARBA00012438"/>
    </source>
</evidence>
<keyword evidence="7 14" id="KW-0812">Transmembrane</keyword>
<sequence length="417" mass="47586">MTVIKDFLLQLALVTCLLFAFQIFFAERLERNTRLKVIMPFVFGTAILLCMTFPAYVGDEYRLDIRIIPMLLGTLYGGVESGIFLSLLIVLYRLYIGVDLGFYNTIITLLFGLPVFLYFQKHFISASKNKRVRIVLLLSAYYSIIGSLTGFLFHPISREVIQIQIIHLLTTLIFVGFFTSLNEFTREIILKNQQLLSEAERLRVVSVLTSVFAHEIRNPMQVTRGFLQLLNEPHLPAKNKQYIRYSIEELDRANAIIDDLLAYGKPAAQDLTRFDVALELRRVENLIQSYAISNNVTIQTRYEDNCWIEANPQKLNQSLINILKNAIESMPGGGTIWLSCFSNDERYVEICVKDQGIGMTKEQIDKLGAPFYSLKESGTGLGMMVSLQIIRNFHGKVKITSELDVGTEFSIYLPRIT</sequence>
<evidence type="ECO:0000256" key="6">
    <source>
        <dbReference type="ARBA" id="ARBA00022679"/>
    </source>
</evidence>
<keyword evidence="10 16" id="KW-0067">ATP-binding</keyword>
<dbReference type="Proteomes" id="UP001596044">
    <property type="component" value="Unassembled WGS sequence"/>
</dbReference>
<reference evidence="17" key="1">
    <citation type="journal article" date="2019" name="Int. J. Syst. Evol. Microbiol.">
        <title>The Global Catalogue of Microorganisms (GCM) 10K type strain sequencing project: providing services to taxonomists for standard genome sequencing and annotation.</title>
        <authorList>
            <consortium name="The Broad Institute Genomics Platform"/>
            <consortium name="The Broad Institute Genome Sequencing Center for Infectious Disease"/>
            <person name="Wu L."/>
            <person name="Ma J."/>
        </authorList>
    </citation>
    <scope>NUCLEOTIDE SEQUENCE [LARGE SCALE GENOMIC DNA]</scope>
    <source>
        <strain evidence="17">KACC 11904</strain>
    </source>
</reference>
<evidence type="ECO:0000256" key="8">
    <source>
        <dbReference type="ARBA" id="ARBA00022741"/>
    </source>
</evidence>
<feature type="transmembrane region" description="Helical" evidence="14">
    <location>
        <begin position="132"/>
        <end position="154"/>
    </location>
</feature>
<comment type="subcellular location">
    <subcellularLocation>
        <location evidence="2">Cell membrane</location>
        <topology evidence="2">Multi-pass membrane protein</topology>
    </subcellularLocation>
</comment>
<evidence type="ECO:0000313" key="16">
    <source>
        <dbReference type="EMBL" id="MFC5452846.1"/>
    </source>
</evidence>
<feature type="transmembrane region" description="Helical" evidence="14">
    <location>
        <begin position="7"/>
        <end position="25"/>
    </location>
</feature>
<keyword evidence="5" id="KW-0597">Phosphoprotein</keyword>
<feature type="transmembrane region" description="Helical" evidence="14">
    <location>
        <begin position="101"/>
        <end position="120"/>
    </location>
</feature>
<dbReference type="RefSeq" id="WP_270879111.1">
    <property type="nucleotide sequence ID" value="NZ_JAQFVF010000023.1"/>
</dbReference>
<keyword evidence="17" id="KW-1185">Reference proteome</keyword>
<dbReference type="InterPro" id="IPR003594">
    <property type="entry name" value="HATPase_dom"/>
</dbReference>